<dbReference type="Pfam" id="PF00486">
    <property type="entry name" value="Trans_reg_C"/>
    <property type="match status" value="1"/>
</dbReference>
<dbReference type="Proteomes" id="UP000053455">
    <property type="component" value="Unassembled WGS sequence"/>
</dbReference>
<dbReference type="PROSITE" id="PS51755">
    <property type="entry name" value="OMPR_PHOB"/>
    <property type="match status" value="1"/>
</dbReference>
<evidence type="ECO:0000256" key="3">
    <source>
        <dbReference type="ARBA" id="ARBA00023125"/>
    </source>
</evidence>
<evidence type="ECO:0000259" key="6">
    <source>
        <dbReference type="PROSITE" id="PS50110"/>
    </source>
</evidence>
<evidence type="ECO:0000256" key="2">
    <source>
        <dbReference type="ARBA" id="ARBA00023012"/>
    </source>
</evidence>
<protein>
    <submittedName>
        <fullName evidence="8">Transcriptional regulator</fullName>
    </submittedName>
</protein>
<dbReference type="InterPro" id="IPR039420">
    <property type="entry name" value="WalR-like"/>
</dbReference>
<keyword evidence="1 4" id="KW-0597">Phosphoprotein</keyword>
<dbReference type="STRING" id="874156.GCA_001021555_02479"/>
<dbReference type="SMART" id="SM00862">
    <property type="entry name" value="Trans_reg_C"/>
    <property type="match status" value="1"/>
</dbReference>
<dbReference type="InterPro" id="IPR011006">
    <property type="entry name" value="CheY-like_superfamily"/>
</dbReference>
<dbReference type="PANTHER" id="PTHR48111:SF40">
    <property type="entry name" value="PHOSPHATE REGULON TRANSCRIPTIONAL REGULATORY PROTEIN PHOB"/>
    <property type="match status" value="1"/>
</dbReference>
<dbReference type="GO" id="GO:0032993">
    <property type="term" value="C:protein-DNA complex"/>
    <property type="evidence" value="ECO:0007669"/>
    <property type="project" value="TreeGrafter"/>
</dbReference>
<dbReference type="InterPro" id="IPR001789">
    <property type="entry name" value="Sig_transdc_resp-reg_receiver"/>
</dbReference>
<feature type="DNA-binding region" description="OmpR/PhoB-type" evidence="5">
    <location>
        <begin position="127"/>
        <end position="226"/>
    </location>
</feature>
<name>A0A0H0XRD5_9SPHN</name>
<dbReference type="CDD" id="cd00383">
    <property type="entry name" value="trans_reg_C"/>
    <property type="match status" value="1"/>
</dbReference>
<organism evidence="8 9">
    <name type="scientific">Aurantiacibacter marinus</name>
    <dbReference type="NCBI Taxonomy" id="874156"/>
    <lineage>
        <taxon>Bacteria</taxon>
        <taxon>Pseudomonadati</taxon>
        <taxon>Pseudomonadota</taxon>
        <taxon>Alphaproteobacteria</taxon>
        <taxon>Sphingomonadales</taxon>
        <taxon>Erythrobacteraceae</taxon>
        <taxon>Aurantiacibacter</taxon>
    </lineage>
</organism>
<evidence type="ECO:0000256" key="1">
    <source>
        <dbReference type="ARBA" id="ARBA00022553"/>
    </source>
</evidence>
<evidence type="ECO:0000256" key="5">
    <source>
        <dbReference type="PROSITE-ProRule" id="PRU01091"/>
    </source>
</evidence>
<feature type="modified residue" description="4-aspartylphosphate" evidence="4">
    <location>
        <position position="51"/>
    </location>
</feature>
<dbReference type="GO" id="GO:0005829">
    <property type="term" value="C:cytosol"/>
    <property type="evidence" value="ECO:0007669"/>
    <property type="project" value="TreeGrafter"/>
</dbReference>
<dbReference type="OrthoDB" id="7425392at2"/>
<dbReference type="SMART" id="SM00448">
    <property type="entry name" value="REC"/>
    <property type="match status" value="1"/>
</dbReference>
<dbReference type="GO" id="GO:0006355">
    <property type="term" value="P:regulation of DNA-templated transcription"/>
    <property type="evidence" value="ECO:0007669"/>
    <property type="project" value="InterPro"/>
</dbReference>
<dbReference type="PANTHER" id="PTHR48111">
    <property type="entry name" value="REGULATOR OF RPOS"/>
    <property type="match status" value="1"/>
</dbReference>
<dbReference type="InterPro" id="IPR036388">
    <property type="entry name" value="WH-like_DNA-bd_sf"/>
</dbReference>
<keyword evidence="9" id="KW-1185">Reference proteome</keyword>
<dbReference type="PATRIC" id="fig|874156.12.peg.2466"/>
<evidence type="ECO:0000259" key="7">
    <source>
        <dbReference type="PROSITE" id="PS51755"/>
    </source>
</evidence>
<reference evidence="8 9" key="1">
    <citation type="submission" date="2015-04" db="EMBL/GenBank/DDBJ databases">
        <title>The draft genome sequence of Erythrobacter marinus HWDM-33.</title>
        <authorList>
            <person name="Zhuang L."/>
            <person name="Liu Y."/>
            <person name="Shao Z."/>
        </authorList>
    </citation>
    <scope>NUCLEOTIDE SEQUENCE [LARGE SCALE GENOMIC DNA]</scope>
    <source>
        <strain evidence="8 9">HWDM-33</strain>
    </source>
</reference>
<dbReference type="PROSITE" id="PS50110">
    <property type="entry name" value="RESPONSE_REGULATORY"/>
    <property type="match status" value="1"/>
</dbReference>
<keyword evidence="2" id="KW-0902">Two-component regulatory system</keyword>
<dbReference type="RefSeq" id="WP_047094326.1">
    <property type="nucleotide sequence ID" value="NZ_LBHU01000004.1"/>
</dbReference>
<evidence type="ECO:0000256" key="4">
    <source>
        <dbReference type="PROSITE-ProRule" id="PRU00169"/>
    </source>
</evidence>
<comment type="caution">
    <text evidence="8">The sequence shown here is derived from an EMBL/GenBank/DDBJ whole genome shotgun (WGS) entry which is preliminary data.</text>
</comment>
<gene>
    <name evidence="8" type="ORF">AAV99_12005</name>
</gene>
<dbReference type="CDD" id="cd17574">
    <property type="entry name" value="REC_OmpR"/>
    <property type="match status" value="1"/>
</dbReference>
<dbReference type="InterPro" id="IPR001867">
    <property type="entry name" value="OmpR/PhoB-type_DNA-bd"/>
</dbReference>
<dbReference type="GO" id="GO:0000976">
    <property type="term" value="F:transcription cis-regulatory region binding"/>
    <property type="evidence" value="ECO:0007669"/>
    <property type="project" value="TreeGrafter"/>
</dbReference>
<dbReference type="Pfam" id="PF00072">
    <property type="entry name" value="Response_reg"/>
    <property type="match status" value="1"/>
</dbReference>
<dbReference type="AlphaFoldDB" id="A0A0H0XRD5"/>
<accession>A0A0H0XRD5</accession>
<dbReference type="Gene3D" id="3.40.50.2300">
    <property type="match status" value="1"/>
</dbReference>
<proteinExistence type="predicted"/>
<sequence length="240" mass="27269">MRIAIADDDREVLQQLSSYLEKAGYLFDSFRNGKDLQIALRRETYDVVLVDWNMPGATGLEVVAWGTENLERPPAFILITSRSDKADVVAGLEKGASDYIVKPESEEVIIARIEAAARRNASPAQPERYQSFGQYRVDRLNEAIERNGEPIKLTAKEFKVAALFFENLNRPLSRSYIFSQIWGNIGDITTRTLDMHVSRVRSKLELRPHNGFAIQTVFGFGYRMDAFFEEAVENEKVAVQ</sequence>
<feature type="domain" description="Response regulatory" evidence="6">
    <location>
        <begin position="2"/>
        <end position="117"/>
    </location>
</feature>
<feature type="domain" description="OmpR/PhoB-type" evidence="7">
    <location>
        <begin position="127"/>
        <end position="226"/>
    </location>
</feature>
<keyword evidence="3 5" id="KW-0238">DNA-binding</keyword>
<dbReference type="GO" id="GO:0000156">
    <property type="term" value="F:phosphorelay response regulator activity"/>
    <property type="evidence" value="ECO:0007669"/>
    <property type="project" value="TreeGrafter"/>
</dbReference>
<dbReference type="Gene3D" id="1.10.10.10">
    <property type="entry name" value="Winged helix-like DNA-binding domain superfamily/Winged helix DNA-binding domain"/>
    <property type="match status" value="1"/>
</dbReference>
<dbReference type="EMBL" id="LBHU01000004">
    <property type="protein sequence ID" value="KLI62810.1"/>
    <property type="molecule type" value="Genomic_DNA"/>
</dbReference>
<evidence type="ECO:0000313" key="9">
    <source>
        <dbReference type="Proteomes" id="UP000053455"/>
    </source>
</evidence>
<evidence type="ECO:0000313" key="8">
    <source>
        <dbReference type="EMBL" id="KLI62810.1"/>
    </source>
</evidence>
<dbReference type="SUPFAM" id="SSF52172">
    <property type="entry name" value="CheY-like"/>
    <property type="match status" value="1"/>
</dbReference>